<dbReference type="InterPro" id="IPR002733">
    <property type="entry name" value="AMMECR1_domain"/>
</dbReference>
<name>A0A9P5TD00_9AGAM</name>
<dbReference type="Pfam" id="PF01871">
    <property type="entry name" value="AMMECR1"/>
    <property type="match status" value="2"/>
</dbReference>
<dbReference type="SUPFAM" id="SSF143447">
    <property type="entry name" value="AMMECR1-like"/>
    <property type="match status" value="1"/>
</dbReference>
<proteinExistence type="predicted"/>
<evidence type="ECO:0000313" key="3">
    <source>
        <dbReference type="Proteomes" id="UP000759537"/>
    </source>
</evidence>
<dbReference type="Gene3D" id="3.30.1490.150">
    <property type="entry name" value="Hypothetical protein ph0010, domain 2"/>
    <property type="match status" value="1"/>
</dbReference>
<feature type="domain" description="AMMECR1" evidence="1">
    <location>
        <begin position="1"/>
        <end position="231"/>
    </location>
</feature>
<dbReference type="Proteomes" id="UP000759537">
    <property type="component" value="Unassembled WGS sequence"/>
</dbReference>
<gene>
    <name evidence="2" type="ORF">DFH94DRAFT_792143</name>
</gene>
<reference evidence="2" key="1">
    <citation type="submission" date="2019-10" db="EMBL/GenBank/DDBJ databases">
        <authorList>
            <consortium name="DOE Joint Genome Institute"/>
            <person name="Kuo A."/>
            <person name="Miyauchi S."/>
            <person name="Kiss E."/>
            <person name="Drula E."/>
            <person name="Kohler A."/>
            <person name="Sanchez-Garcia M."/>
            <person name="Andreopoulos B."/>
            <person name="Barry K.W."/>
            <person name="Bonito G."/>
            <person name="Buee M."/>
            <person name="Carver A."/>
            <person name="Chen C."/>
            <person name="Cichocki N."/>
            <person name="Clum A."/>
            <person name="Culley D."/>
            <person name="Crous P.W."/>
            <person name="Fauchery L."/>
            <person name="Girlanda M."/>
            <person name="Hayes R."/>
            <person name="Keri Z."/>
            <person name="LaButti K."/>
            <person name="Lipzen A."/>
            <person name="Lombard V."/>
            <person name="Magnuson J."/>
            <person name="Maillard F."/>
            <person name="Morin E."/>
            <person name="Murat C."/>
            <person name="Nolan M."/>
            <person name="Ohm R."/>
            <person name="Pangilinan J."/>
            <person name="Pereira M."/>
            <person name="Perotto S."/>
            <person name="Peter M."/>
            <person name="Riley R."/>
            <person name="Sitrit Y."/>
            <person name="Stielow B."/>
            <person name="Szollosi G."/>
            <person name="Zifcakova L."/>
            <person name="Stursova M."/>
            <person name="Spatafora J.W."/>
            <person name="Tedersoo L."/>
            <person name="Vaario L.-M."/>
            <person name="Yamada A."/>
            <person name="Yan M."/>
            <person name="Wang P."/>
            <person name="Xu J."/>
            <person name="Bruns T."/>
            <person name="Baldrian P."/>
            <person name="Vilgalys R."/>
            <person name="Henrissat B."/>
            <person name="Grigoriev I.V."/>
            <person name="Hibbett D."/>
            <person name="Nagy L.G."/>
            <person name="Martin F.M."/>
        </authorList>
    </citation>
    <scope>NUCLEOTIDE SEQUENCE</scope>
    <source>
        <strain evidence="2">Prilba</strain>
    </source>
</reference>
<reference evidence="2" key="2">
    <citation type="journal article" date="2020" name="Nat. Commun.">
        <title>Large-scale genome sequencing of mycorrhizal fungi provides insights into the early evolution of symbiotic traits.</title>
        <authorList>
            <person name="Miyauchi S."/>
            <person name="Kiss E."/>
            <person name="Kuo A."/>
            <person name="Drula E."/>
            <person name="Kohler A."/>
            <person name="Sanchez-Garcia M."/>
            <person name="Morin E."/>
            <person name="Andreopoulos B."/>
            <person name="Barry K.W."/>
            <person name="Bonito G."/>
            <person name="Buee M."/>
            <person name="Carver A."/>
            <person name="Chen C."/>
            <person name="Cichocki N."/>
            <person name="Clum A."/>
            <person name="Culley D."/>
            <person name="Crous P.W."/>
            <person name="Fauchery L."/>
            <person name="Girlanda M."/>
            <person name="Hayes R.D."/>
            <person name="Keri Z."/>
            <person name="LaButti K."/>
            <person name="Lipzen A."/>
            <person name="Lombard V."/>
            <person name="Magnuson J."/>
            <person name="Maillard F."/>
            <person name="Murat C."/>
            <person name="Nolan M."/>
            <person name="Ohm R.A."/>
            <person name="Pangilinan J."/>
            <person name="Pereira M.F."/>
            <person name="Perotto S."/>
            <person name="Peter M."/>
            <person name="Pfister S."/>
            <person name="Riley R."/>
            <person name="Sitrit Y."/>
            <person name="Stielow J.B."/>
            <person name="Szollosi G."/>
            <person name="Zifcakova L."/>
            <person name="Stursova M."/>
            <person name="Spatafora J.W."/>
            <person name="Tedersoo L."/>
            <person name="Vaario L.M."/>
            <person name="Yamada A."/>
            <person name="Yan M."/>
            <person name="Wang P."/>
            <person name="Xu J."/>
            <person name="Bruns T."/>
            <person name="Baldrian P."/>
            <person name="Vilgalys R."/>
            <person name="Dunand C."/>
            <person name="Henrissat B."/>
            <person name="Grigoriev I.V."/>
            <person name="Hibbett D."/>
            <person name="Nagy L.G."/>
            <person name="Martin F.M."/>
        </authorList>
    </citation>
    <scope>NUCLEOTIDE SEQUENCE</scope>
    <source>
        <strain evidence="2">Prilba</strain>
    </source>
</reference>
<protein>
    <submittedName>
        <fullName evidence="2">AMMECR1 domain-containing protein</fullName>
    </submittedName>
</protein>
<dbReference type="OrthoDB" id="24630at2759"/>
<dbReference type="PROSITE" id="PS51112">
    <property type="entry name" value="AMMECR1"/>
    <property type="match status" value="1"/>
</dbReference>
<comment type="caution">
    <text evidence="2">The sequence shown here is derived from an EMBL/GenBank/DDBJ whole genome shotgun (WGS) entry which is preliminary data.</text>
</comment>
<dbReference type="InterPro" id="IPR023473">
    <property type="entry name" value="AMMECR1"/>
</dbReference>
<dbReference type="InterPro" id="IPR027485">
    <property type="entry name" value="AMMECR1_N"/>
</dbReference>
<dbReference type="AlphaFoldDB" id="A0A9P5TD00"/>
<evidence type="ECO:0000313" key="2">
    <source>
        <dbReference type="EMBL" id="KAF8485296.1"/>
    </source>
</evidence>
<dbReference type="EMBL" id="WHVB01000003">
    <property type="protein sequence ID" value="KAF8485296.1"/>
    <property type="molecule type" value="Genomic_DNA"/>
</dbReference>
<dbReference type="Gene3D" id="3.30.700.20">
    <property type="entry name" value="Hypothetical protein ph0010, domain 1"/>
    <property type="match status" value="1"/>
</dbReference>
<keyword evidence="3" id="KW-1185">Reference proteome</keyword>
<dbReference type="InterPro" id="IPR036071">
    <property type="entry name" value="AMMECR1_dom_sf"/>
</dbReference>
<sequence length="250" mass="28014">MVCRPEHAFHAFDTLYCALTPYSKPVEPLFADDKYPLFVTWNARTRRSSGGSGGWNTRLRGCIGTFDAQPLQSGLGEYALLSAFRDHRFRRVERRELPSLECGVSLLTDFEDAASYLDWTVGTHGIQISFTPPSTSPSASDAPSPLSSAISLLSRPLTSSSSFGARRTLSATYLPEVAPDQGWEHIDAIDSAIRKAGWNGRISEDLRRSVRVRRYQSRKCVVSWDEFVAWRDGRGFPVYPCWDEIDQGLK</sequence>
<evidence type="ECO:0000259" key="1">
    <source>
        <dbReference type="PROSITE" id="PS51112"/>
    </source>
</evidence>
<dbReference type="PANTHER" id="PTHR13016:SF0">
    <property type="entry name" value="AMME SYNDROME CANDIDATE GENE 1 PROTEIN"/>
    <property type="match status" value="1"/>
</dbReference>
<organism evidence="2 3">
    <name type="scientific">Russula ochroleuca</name>
    <dbReference type="NCBI Taxonomy" id="152965"/>
    <lineage>
        <taxon>Eukaryota</taxon>
        <taxon>Fungi</taxon>
        <taxon>Dikarya</taxon>
        <taxon>Basidiomycota</taxon>
        <taxon>Agaricomycotina</taxon>
        <taxon>Agaricomycetes</taxon>
        <taxon>Russulales</taxon>
        <taxon>Russulaceae</taxon>
        <taxon>Russula</taxon>
    </lineage>
</organism>
<accession>A0A9P5TD00</accession>
<dbReference type="PANTHER" id="PTHR13016">
    <property type="entry name" value="AMMECR1 HOMOLOG"/>
    <property type="match status" value="1"/>
</dbReference>